<gene>
    <name evidence="1" type="ORF">HELGO_WM20245</name>
</gene>
<organism evidence="1">
    <name type="scientific">uncultured Thiotrichaceae bacterium</name>
    <dbReference type="NCBI Taxonomy" id="298394"/>
    <lineage>
        <taxon>Bacteria</taxon>
        <taxon>Pseudomonadati</taxon>
        <taxon>Pseudomonadota</taxon>
        <taxon>Gammaproteobacteria</taxon>
        <taxon>Thiotrichales</taxon>
        <taxon>Thiotrichaceae</taxon>
        <taxon>environmental samples</taxon>
    </lineage>
</organism>
<evidence type="ECO:0008006" key="2">
    <source>
        <dbReference type="Google" id="ProtNLM"/>
    </source>
</evidence>
<dbReference type="InterPro" id="IPR021736">
    <property type="entry name" value="DUF3305"/>
</dbReference>
<dbReference type="Pfam" id="PF11749">
    <property type="entry name" value="DUF3305"/>
    <property type="match status" value="1"/>
</dbReference>
<protein>
    <recommendedName>
        <fullName evidence="2">DUF3305 domain-containing protein</fullName>
    </recommendedName>
</protein>
<dbReference type="EMBL" id="CACVAY010000106">
    <property type="protein sequence ID" value="CAA6821759.1"/>
    <property type="molecule type" value="Genomic_DNA"/>
</dbReference>
<accession>A0A6S6U4Y9</accession>
<evidence type="ECO:0000313" key="1">
    <source>
        <dbReference type="EMBL" id="CAA6821759.1"/>
    </source>
</evidence>
<name>A0A6S6U4Y9_9GAMM</name>
<proteinExistence type="predicted"/>
<reference evidence="1" key="1">
    <citation type="submission" date="2020-01" db="EMBL/GenBank/DDBJ databases">
        <authorList>
            <person name="Meier V. D."/>
            <person name="Meier V D."/>
        </authorList>
    </citation>
    <scope>NUCLEOTIDE SEQUENCE</scope>
    <source>
        <strain evidence="1">HLG_WM_MAG_07</strain>
    </source>
</reference>
<sequence length="174" mass="19865">MNDVTNHSISTSTDNLIIPDHFPVSIIMESSPSSSPWLDVSWNAVGICVIESDAHSPSDTQIVHQGNNKQHIYNHLTLKLFLDECESYYHNLMSPEPGCFIVAREDNSGGSQRPIPFLVTLSFDEAHSYLEGDDLVYSVPIPAELYRWAEAYVIDNYLPEKRKKRKRKNWKKQS</sequence>
<dbReference type="AlphaFoldDB" id="A0A6S6U4Y9"/>